<name>A0ABR1FY04_AURAN</name>
<accession>A0ABR1FY04</accession>
<dbReference type="SUPFAM" id="SSF51197">
    <property type="entry name" value="Clavaminate synthase-like"/>
    <property type="match status" value="1"/>
</dbReference>
<gene>
    <name evidence="1" type="ORF">SO694_00053242</name>
</gene>
<dbReference type="Gene3D" id="2.60.120.620">
    <property type="entry name" value="q2cbj1_9rhob like domain"/>
    <property type="match status" value="1"/>
</dbReference>
<dbReference type="Pfam" id="PF05721">
    <property type="entry name" value="PhyH"/>
    <property type="match status" value="1"/>
</dbReference>
<proteinExistence type="predicted"/>
<protein>
    <recommendedName>
        <fullName evidence="3">Phytanoyl-CoA dioxygenase</fullName>
    </recommendedName>
</protein>
<evidence type="ECO:0008006" key="3">
    <source>
        <dbReference type="Google" id="ProtNLM"/>
    </source>
</evidence>
<evidence type="ECO:0000313" key="2">
    <source>
        <dbReference type="Proteomes" id="UP001363151"/>
    </source>
</evidence>
<dbReference type="Proteomes" id="UP001363151">
    <property type="component" value="Unassembled WGS sequence"/>
</dbReference>
<dbReference type="InterPro" id="IPR008775">
    <property type="entry name" value="Phytyl_CoA_dOase-like"/>
</dbReference>
<keyword evidence="2" id="KW-1185">Reference proteome</keyword>
<reference evidence="1 2" key="1">
    <citation type="submission" date="2024-03" db="EMBL/GenBank/DDBJ databases">
        <title>Aureococcus anophagefferens CCMP1851 and Kratosvirus quantuckense: Draft genome of a second virus-susceptible host strain in the model system.</title>
        <authorList>
            <person name="Chase E."/>
            <person name="Truchon A.R."/>
            <person name="Schepens W."/>
            <person name="Wilhelm S.W."/>
        </authorList>
    </citation>
    <scope>NUCLEOTIDE SEQUENCE [LARGE SCALE GENOMIC DNA]</scope>
    <source>
        <strain evidence="1 2">CCMP1851</strain>
    </source>
</reference>
<sequence length="269" mass="28756">MDCRASTVAAAMMRGPLSMADVEAFQRDGVVVLRRAFDPAPYASAAVDELNWNMEQEPGKRRYHLIRAGSARFDVKRECPRVHAAVAQLVGGDARLAAPLRGFRACVARTAGGEETKEEDHRDWHVDGWHEPHSRRSGAVGLVVFWLLTDAPPGAGGTEFALGSHRAVARLLEQGDLPARALHGFDAVGDERELVPALLRRAETRSLVGAAGDVALASPLLLHRGGANALPGHARVLAISCCPVDELRPGGRAPVEASLAPRRARCAVS</sequence>
<organism evidence="1 2">
    <name type="scientific">Aureococcus anophagefferens</name>
    <name type="common">Harmful bloom alga</name>
    <dbReference type="NCBI Taxonomy" id="44056"/>
    <lineage>
        <taxon>Eukaryota</taxon>
        <taxon>Sar</taxon>
        <taxon>Stramenopiles</taxon>
        <taxon>Ochrophyta</taxon>
        <taxon>Pelagophyceae</taxon>
        <taxon>Pelagomonadales</taxon>
        <taxon>Pelagomonadaceae</taxon>
        <taxon>Aureococcus</taxon>
    </lineage>
</organism>
<evidence type="ECO:0000313" key="1">
    <source>
        <dbReference type="EMBL" id="KAK7241127.1"/>
    </source>
</evidence>
<comment type="caution">
    <text evidence="1">The sequence shown here is derived from an EMBL/GenBank/DDBJ whole genome shotgun (WGS) entry which is preliminary data.</text>
</comment>
<dbReference type="EMBL" id="JBBJCI010000206">
    <property type="protein sequence ID" value="KAK7241127.1"/>
    <property type="molecule type" value="Genomic_DNA"/>
</dbReference>